<dbReference type="EMBL" id="BAABAT010000008">
    <property type="protein sequence ID" value="GAA4249860.1"/>
    <property type="molecule type" value="Genomic_DNA"/>
</dbReference>
<feature type="domain" description="HTH cro/C1-type" evidence="1">
    <location>
        <begin position="15"/>
        <end position="86"/>
    </location>
</feature>
<dbReference type="Proteomes" id="UP001500620">
    <property type="component" value="Unassembled WGS sequence"/>
</dbReference>
<dbReference type="InterPro" id="IPR041413">
    <property type="entry name" value="MLTR_LBD"/>
</dbReference>
<comment type="caution">
    <text evidence="2">The sequence shown here is derived from an EMBL/GenBank/DDBJ whole genome shotgun (WGS) entry which is preliminary data.</text>
</comment>
<evidence type="ECO:0000259" key="1">
    <source>
        <dbReference type="SMART" id="SM00530"/>
    </source>
</evidence>
<keyword evidence="3" id="KW-1185">Reference proteome</keyword>
<dbReference type="RefSeq" id="WP_345128044.1">
    <property type="nucleotide sequence ID" value="NZ_BAABAT010000008.1"/>
</dbReference>
<dbReference type="PANTHER" id="PTHR35010">
    <property type="entry name" value="BLL4672 PROTEIN-RELATED"/>
    <property type="match status" value="1"/>
</dbReference>
<gene>
    <name evidence="2" type="ORF">GCM10022255_035730</name>
</gene>
<evidence type="ECO:0000313" key="2">
    <source>
        <dbReference type="EMBL" id="GAA4249860.1"/>
    </source>
</evidence>
<dbReference type="InterPro" id="IPR010982">
    <property type="entry name" value="Lambda_DNA-bd_dom_sf"/>
</dbReference>
<sequence length="280" mass="30980">MSDEQRRRELAKFLRVQRARVRPRDVGLPESPGVRRTPGLRREEVAELSGVGLTWYTWLEQARAIPASPQVIDALARALRLGADRHAHLRALAGLPPPGDGGRAAGEPDAGRLARLVEAMMPNPASAYDVHWDYLAWNRAYAIIRHNPGQIAPERRNLLWMLLTDGEIRRRMPGWEGAARAVLGQFRAAAGRHAGEARFDELIAALEGASPEFRQWWAEYPVRDFRPATVGVEHPGVGAVELELFQLRPIEHPGALVVVQVPVGAADRERVTALLCTATP</sequence>
<dbReference type="SMART" id="SM00530">
    <property type="entry name" value="HTH_XRE"/>
    <property type="match status" value="1"/>
</dbReference>
<dbReference type="InterPro" id="IPR001387">
    <property type="entry name" value="Cro/C1-type_HTH"/>
</dbReference>
<name>A0ABP8D8F0_9ACTN</name>
<dbReference type="Gene3D" id="1.10.260.40">
    <property type="entry name" value="lambda repressor-like DNA-binding domains"/>
    <property type="match status" value="1"/>
</dbReference>
<dbReference type="Gene3D" id="3.30.450.180">
    <property type="match status" value="1"/>
</dbReference>
<dbReference type="Pfam" id="PF13560">
    <property type="entry name" value="HTH_31"/>
    <property type="match status" value="1"/>
</dbReference>
<dbReference type="Pfam" id="PF17765">
    <property type="entry name" value="MLTR_LBD"/>
    <property type="match status" value="1"/>
</dbReference>
<evidence type="ECO:0000313" key="3">
    <source>
        <dbReference type="Proteomes" id="UP001500620"/>
    </source>
</evidence>
<accession>A0ABP8D8F0</accession>
<reference evidence="3" key="1">
    <citation type="journal article" date="2019" name="Int. J. Syst. Evol. Microbiol.">
        <title>The Global Catalogue of Microorganisms (GCM) 10K type strain sequencing project: providing services to taxonomists for standard genome sequencing and annotation.</title>
        <authorList>
            <consortium name="The Broad Institute Genomics Platform"/>
            <consortium name="The Broad Institute Genome Sequencing Center for Infectious Disease"/>
            <person name="Wu L."/>
            <person name="Ma J."/>
        </authorList>
    </citation>
    <scope>NUCLEOTIDE SEQUENCE [LARGE SCALE GENOMIC DNA]</scope>
    <source>
        <strain evidence="3">JCM 17441</strain>
    </source>
</reference>
<dbReference type="PANTHER" id="PTHR35010:SF2">
    <property type="entry name" value="BLL4672 PROTEIN"/>
    <property type="match status" value="1"/>
</dbReference>
<organism evidence="2 3">
    <name type="scientific">Dactylosporangium darangshiense</name>
    <dbReference type="NCBI Taxonomy" id="579108"/>
    <lineage>
        <taxon>Bacteria</taxon>
        <taxon>Bacillati</taxon>
        <taxon>Actinomycetota</taxon>
        <taxon>Actinomycetes</taxon>
        <taxon>Micromonosporales</taxon>
        <taxon>Micromonosporaceae</taxon>
        <taxon>Dactylosporangium</taxon>
    </lineage>
</organism>
<protein>
    <submittedName>
        <fullName evidence="2">Helix-turn-helix transcriptional regulator</fullName>
    </submittedName>
</protein>
<proteinExistence type="predicted"/>